<dbReference type="SUPFAM" id="SSF56042">
    <property type="entry name" value="PurM C-terminal domain-like"/>
    <property type="match status" value="1"/>
</dbReference>
<dbReference type="FunFam" id="3.90.650.10:FF:000011">
    <property type="entry name" value="Phosphoribosylformylglycinamidine cyclo-ligase"/>
    <property type="match status" value="1"/>
</dbReference>
<evidence type="ECO:0000313" key="19">
    <source>
        <dbReference type="Proteomes" id="UP000419017"/>
    </source>
</evidence>
<dbReference type="Proteomes" id="UP000419017">
    <property type="component" value="Unassembled WGS sequence"/>
</dbReference>
<evidence type="ECO:0000256" key="5">
    <source>
        <dbReference type="ARBA" id="ARBA00020367"/>
    </source>
</evidence>
<dbReference type="RefSeq" id="WP_156683508.1">
    <property type="nucleotide sequence ID" value="NZ_CABWIB010000001.1"/>
</dbReference>
<evidence type="ECO:0000256" key="7">
    <source>
        <dbReference type="ARBA" id="ARBA00022598"/>
    </source>
</evidence>
<dbReference type="FunFam" id="3.30.1330.10:FF:000001">
    <property type="entry name" value="Phosphoribosylformylglycinamidine cyclo-ligase"/>
    <property type="match status" value="1"/>
</dbReference>
<proteinExistence type="inferred from homology"/>
<dbReference type="InterPro" id="IPR016188">
    <property type="entry name" value="PurM-like_N"/>
</dbReference>
<gene>
    <name evidence="15" type="primary">purM</name>
    <name evidence="18" type="ORF">OMES3154_00805</name>
</gene>
<keyword evidence="9 15" id="KW-0658">Purine biosynthesis</keyword>
<keyword evidence="19" id="KW-1185">Reference proteome</keyword>
<dbReference type="InterPro" id="IPR036676">
    <property type="entry name" value="PurM-like_C_sf"/>
</dbReference>
<dbReference type="GO" id="GO:0046084">
    <property type="term" value="P:adenine biosynthetic process"/>
    <property type="evidence" value="ECO:0007669"/>
    <property type="project" value="TreeGrafter"/>
</dbReference>
<dbReference type="InterPro" id="IPR010918">
    <property type="entry name" value="PurM-like_C_dom"/>
</dbReference>
<evidence type="ECO:0000256" key="10">
    <source>
        <dbReference type="ARBA" id="ARBA00022840"/>
    </source>
</evidence>
<evidence type="ECO:0000256" key="2">
    <source>
        <dbReference type="ARBA" id="ARBA00004686"/>
    </source>
</evidence>
<evidence type="ECO:0000259" key="17">
    <source>
        <dbReference type="Pfam" id="PF02769"/>
    </source>
</evidence>
<dbReference type="GO" id="GO:0004637">
    <property type="term" value="F:phosphoribosylamine-glycine ligase activity"/>
    <property type="evidence" value="ECO:0007669"/>
    <property type="project" value="TreeGrafter"/>
</dbReference>
<feature type="domain" description="PurM-like C-terminal" evidence="17">
    <location>
        <begin position="172"/>
        <end position="328"/>
    </location>
</feature>
<evidence type="ECO:0000256" key="14">
    <source>
        <dbReference type="ARBA" id="ARBA00049057"/>
    </source>
</evidence>
<dbReference type="GO" id="GO:0005524">
    <property type="term" value="F:ATP binding"/>
    <property type="evidence" value="ECO:0007669"/>
    <property type="project" value="UniProtKB-KW"/>
</dbReference>
<protein>
    <recommendedName>
        <fullName evidence="5 15">Phosphoribosylformylglycinamidine cyclo-ligase</fullName>
        <ecNumber evidence="4 15">6.3.3.1</ecNumber>
    </recommendedName>
    <alternativeName>
        <fullName evidence="12 15">AIR synthase</fullName>
    </alternativeName>
    <alternativeName>
        <fullName evidence="13 15">AIRS</fullName>
    </alternativeName>
    <alternativeName>
        <fullName evidence="11 15">Phosphoribosyl-aminoimidazole synthetase</fullName>
    </alternativeName>
</protein>
<evidence type="ECO:0000256" key="11">
    <source>
        <dbReference type="ARBA" id="ARBA00031908"/>
    </source>
</evidence>
<comment type="subcellular location">
    <subcellularLocation>
        <location evidence="1 15">Cytoplasm</location>
    </subcellularLocation>
</comment>
<comment type="catalytic activity">
    <reaction evidence="14 15">
        <text>2-formamido-N(1)-(5-O-phospho-beta-D-ribosyl)acetamidine + ATP = 5-amino-1-(5-phospho-beta-D-ribosyl)imidazole + ADP + phosphate + H(+)</text>
        <dbReference type="Rhea" id="RHEA:23032"/>
        <dbReference type="ChEBI" id="CHEBI:15378"/>
        <dbReference type="ChEBI" id="CHEBI:30616"/>
        <dbReference type="ChEBI" id="CHEBI:43474"/>
        <dbReference type="ChEBI" id="CHEBI:137981"/>
        <dbReference type="ChEBI" id="CHEBI:147287"/>
        <dbReference type="ChEBI" id="CHEBI:456216"/>
        <dbReference type="EC" id="6.3.3.1"/>
    </reaction>
</comment>
<dbReference type="NCBIfam" id="TIGR00878">
    <property type="entry name" value="purM"/>
    <property type="match status" value="1"/>
</dbReference>
<evidence type="ECO:0000256" key="12">
    <source>
        <dbReference type="ARBA" id="ARBA00032931"/>
    </source>
</evidence>
<dbReference type="Gene3D" id="3.30.1330.10">
    <property type="entry name" value="PurM-like, N-terminal domain"/>
    <property type="match status" value="1"/>
</dbReference>
<comment type="pathway">
    <text evidence="2 15">Purine metabolism; IMP biosynthesis via de novo pathway; 5-amino-1-(5-phospho-D-ribosyl)imidazole from N(2)-formyl-N(1)-(5-phospho-D-ribosyl)glycinamide: step 2/2.</text>
</comment>
<dbReference type="Gene3D" id="3.90.650.10">
    <property type="entry name" value="PurM-like C-terminal domain"/>
    <property type="match status" value="1"/>
</dbReference>
<dbReference type="Pfam" id="PF02769">
    <property type="entry name" value="AIRS_C"/>
    <property type="match status" value="1"/>
</dbReference>
<keyword evidence="10 15" id="KW-0067">ATP-binding</keyword>
<dbReference type="GO" id="GO:0006189">
    <property type="term" value="P:'de novo' IMP biosynthetic process"/>
    <property type="evidence" value="ECO:0007669"/>
    <property type="project" value="UniProtKB-UniRule"/>
</dbReference>
<keyword evidence="8 15" id="KW-0547">Nucleotide-binding</keyword>
<dbReference type="InterPro" id="IPR036921">
    <property type="entry name" value="PurM-like_N_sf"/>
</dbReference>
<dbReference type="InterPro" id="IPR004733">
    <property type="entry name" value="PurM_cligase"/>
</dbReference>
<comment type="similarity">
    <text evidence="3 15">Belongs to the AIR synthase family.</text>
</comment>
<evidence type="ECO:0000256" key="1">
    <source>
        <dbReference type="ARBA" id="ARBA00004496"/>
    </source>
</evidence>
<accession>A0A6I8M7Q5</accession>
<dbReference type="AlphaFoldDB" id="A0A6I8M7Q5"/>
<evidence type="ECO:0000256" key="8">
    <source>
        <dbReference type="ARBA" id="ARBA00022741"/>
    </source>
</evidence>
<dbReference type="PANTHER" id="PTHR10520">
    <property type="entry name" value="TRIFUNCTIONAL PURINE BIOSYNTHETIC PROTEIN ADENOSINE-3-RELATED"/>
    <property type="match status" value="1"/>
</dbReference>
<dbReference type="EMBL" id="CABWIB010000001">
    <property type="protein sequence ID" value="VWL85520.1"/>
    <property type="molecule type" value="Genomic_DNA"/>
</dbReference>
<dbReference type="CDD" id="cd02196">
    <property type="entry name" value="PurM"/>
    <property type="match status" value="1"/>
</dbReference>
<organism evidence="18 19">
    <name type="scientific">Oceanivirga miroungae</name>
    <dbReference type="NCBI Taxonomy" id="1130046"/>
    <lineage>
        <taxon>Bacteria</taxon>
        <taxon>Fusobacteriati</taxon>
        <taxon>Fusobacteriota</taxon>
        <taxon>Fusobacteriia</taxon>
        <taxon>Fusobacteriales</taxon>
        <taxon>Leptotrichiaceae</taxon>
        <taxon>Oceanivirga</taxon>
    </lineage>
</organism>
<dbReference type="GO" id="GO:0004641">
    <property type="term" value="F:phosphoribosylformylglycinamidine cyclo-ligase activity"/>
    <property type="evidence" value="ECO:0007669"/>
    <property type="project" value="UniProtKB-UniRule"/>
</dbReference>
<evidence type="ECO:0000259" key="16">
    <source>
        <dbReference type="Pfam" id="PF00586"/>
    </source>
</evidence>
<evidence type="ECO:0000256" key="3">
    <source>
        <dbReference type="ARBA" id="ARBA00010280"/>
    </source>
</evidence>
<dbReference type="SUPFAM" id="SSF55326">
    <property type="entry name" value="PurM N-terminal domain-like"/>
    <property type="match status" value="1"/>
</dbReference>
<dbReference type="GO" id="GO:0005829">
    <property type="term" value="C:cytosol"/>
    <property type="evidence" value="ECO:0007669"/>
    <property type="project" value="TreeGrafter"/>
</dbReference>
<sequence>MSITYKNAGVDKNEGYKAVELMKENVKKTHNKNVLANLGSFGAMYELGKYKNPILVSGTDGVGTKLEIALKQKKYDTVGIDCVAMCANDILCHGAKPLFFLDYLACGKLDSTVASEIVSGIANGCMESDQALVGGETAEMPGFYKLGDYDIAGFCVGVVEKDKLLDGSKVNEGDVIIALSSSGVHSNGFSLVRKVFTDYNEIIDGKKISDTLLTPTRIYVKSILSLLEKFEVKSMAHITGGGLIENLPRAMKEDLRPVVYKDKIKVLDIFKLIQKRADISEDEMYGTFNMGVGFCIIVDKNIENDVISYLNSLGENAYTIGYIEKGEHSLCLV</sequence>
<reference evidence="18 19" key="1">
    <citation type="submission" date="2019-10" db="EMBL/GenBank/DDBJ databases">
        <authorList>
            <person name="Blom J."/>
        </authorList>
    </citation>
    <scope>NUCLEOTIDE SEQUENCE [LARGE SCALE GENOMIC DNA]</scope>
    <source>
        <strain evidence="18 19">ES3154-GLU</strain>
    </source>
</reference>
<evidence type="ECO:0000256" key="15">
    <source>
        <dbReference type="HAMAP-Rule" id="MF_00741"/>
    </source>
</evidence>
<name>A0A6I8M7Q5_9FUSO</name>
<feature type="domain" description="PurM-like N-terminal" evidence="16">
    <location>
        <begin position="55"/>
        <end position="159"/>
    </location>
</feature>
<dbReference type="UniPathway" id="UPA00074">
    <property type="reaction ID" value="UER00129"/>
</dbReference>
<evidence type="ECO:0000256" key="13">
    <source>
        <dbReference type="ARBA" id="ARBA00033093"/>
    </source>
</evidence>
<evidence type="ECO:0000256" key="4">
    <source>
        <dbReference type="ARBA" id="ARBA00013047"/>
    </source>
</evidence>
<dbReference type="PANTHER" id="PTHR10520:SF12">
    <property type="entry name" value="TRIFUNCTIONAL PURINE BIOSYNTHETIC PROTEIN ADENOSINE-3"/>
    <property type="match status" value="1"/>
</dbReference>
<evidence type="ECO:0000313" key="18">
    <source>
        <dbReference type="EMBL" id="VWL85520.1"/>
    </source>
</evidence>
<keyword evidence="6 15" id="KW-0963">Cytoplasm</keyword>
<dbReference type="HAMAP" id="MF_00741">
    <property type="entry name" value="AIRS"/>
    <property type="match status" value="1"/>
</dbReference>
<dbReference type="Pfam" id="PF00586">
    <property type="entry name" value="AIRS"/>
    <property type="match status" value="1"/>
</dbReference>
<dbReference type="EC" id="6.3.3.1" evidence="4 15"/>
<evidence type="ECO:0000256" key="6">
    <source>
        <dbReference type="ARBA" id="ARBA00022490"/>
    </source>
</evidence>
<evidence type="ECO:0000256" key="9">
    <source>
        <dbReference type="ARBA" id="ARBA00022755"/>
    </source>
</evidence>
<keyword evidence="7 15" id="KW-0436">Ligase</keyword>